<name>A0A2H1L7I4_9MICO</name>
<dbReference type="Pfam" id="PF03013">
    <property type="entry name" value="Pyr_excise"/>
    <property type="match status" value="1"/>
</dbReference>
<gene>
    <name evidence="1" type="ORF">BJEO58_02338</name>
</gene>
<accession>A0A2H1L7I4</accession>
<evidence type="ECO:0000313" key="1">
    <source>
        <dbReference type="EMBL" id="SMY12735.1"/>
    </source>
</evidence>
<keyword evidence="2" id="KW-1185">Reference proteome</keyword>
<evidence type="ECO:0008006" key="3">
    <source>
        <dbReference type="Google" id="ProtNLM"/>
    </source>
</evidence>
<sequence length="162" mass="18037">MVALEAREASTVRLWSLHPAHLDGKGLVACWRESLLAQAVLGGRTRGYRSHPQLVRFRALDDPLSAIGAYLTGLAAEATARGYRFDRDRIVQPARHRDGGDDLGDVPLMPVTDGQLAFEWSHLGRKLAGRSPEDTERWRASDPAPHPLFDVVPGRIEDWERP</sequence>
<protein>
    <recommendedName>
        <fullName evidence="3">Pyrimidine dimer DNA glycosylase</fullName>
    </recommendedName>
</protein>
<dbReference type="InterPro" id="IPR004260">
    <property type="entry name" value="Pyr-dimer_DNA_glycosylase"/>
</dbReference>
<evidence type="ECO:0000313" key="2">
    <source>
        <dbReference type="Proteomes" id="UP000234462"/>
    </source>
</evidence>
<dbReference type="AlphaFoldDB" id="A0A2H1L7I4"/>
<reference evidence="2" key="1">
    <citation type="submission" date="2017-03" db="EMBL/GenBank/DDBJ databases">
        <authorList>
            <person name="Monnet C."/>
        </authorList>
    </citation>
    <scope>NUCLEOTIDE SEQUENCE [LARGE SCALE GENOMIC DNA]</scope>
    <source>
        <strain evidence="2">SJ5-8</strain>
    </source>
</reference>
<dbReference type="Proteomes" id="UP000234462">
    <property type="component" value="Unassembled WGS sequence"/>
</dbReference>
<organism evidence="1 2">
    <name type="scientific">Brevibacterium jeotgali</name>
    <dbReference type="NCBI Taxonomy" id="1262550"/>
    <lineage>
        <taxon>Bacteria</taxon>
        <taxon>Bacillati</taxon>
        <taxon>Actinomycetota</taxon>
        <taxon>Actinomycetes</taxon>
        <taxon>Micrococcales</taxon>
        <taxon>Brevibacteriaceae</taxon>
        <taxon>Brevibacterium</taxon>
    </lineage>
</organism>
<proteinExistence type="predicted"/>
<dbReference type="EMBL" id="FXZM01000012">
    <property type="protein sequence ID" value="SMY12735.1"/>
    <property type="molecule type" value="Genomic_DNA"/>
</dbReference>